<organism evidence="4 5">
    <name type="scientific">Magnaporthiopsis poae (strain ATCC 64411 / 73-15)</name>
    <name type="common">Kentucky bluegrass fungus</name>
    <name type="synonym">Magnaporthe poae</name>
    <dbReference type="NCBI Taxonomy" id="644358"/>
    <lineage>
        <taxon>Eukaryota</taxon>
        <taxon>Fungi</taxon>
        <taxon>Dikarya</taxon>
        <taxon>Ascomycota</taxon>
        <taxon>Pezizomycotina</taxon>
        <taxon>Sordariomycetes</taxon>
        <taxon>Sordariomycetidae</taxon>
        <taxon>Magnaporthales</taxon>
        <taxon>Magnaporthaceae</taxon>
        <taxon>Magnaporthiopsis</taxon>
    </lineage>
</organism>
<feature type="domain" description="Clp1 C-terminal" evidence="2">
    <location>
        <begin position="78"/>
        <end position="190"/>
    </location>
</feature>
<evidence type="ECO:0000313" key="3">
    <source>
        <dbReference type="EMBL" id="KLU93099.1"/>
    </source>
</evidence>
<dbReference type="OrthoDB" id="258143at2759"/>
<feature type="signal peptide" evidence="1">
    <location>
        <begin position="1"/>
        <end position="18"/>
    </location>
</feature>
<dbReference type="eggNOG" id="KOG2749">
    <property type="taxonomic scope" value="Eukaryota"/>
</dbReference>
<dbReference type="EMBL" id="GL877096">
    <property type="protein sequence ID" value="KLU93099.1"/>
    <property type="molecule type" value="Genomic_DNA"/>
</dbReference>
<dbReference type="GO" id="GO:0005634">
    <property type="term" value="C:nucleus"/>
    <property type="evidence" value="ECO:0007669"/>
    <property type="project" value="TreeGrafter"/>
</dbReference>
<evidence type="ECO:0000313" key="4">
    <source>
        <dbReference type="EnsemblFungi" id="MAPG_12038T0"/>
    </source>
</evidence>
<name>A0A0C4EGQ1_MAGP6</name>
<keyword evidence="5" id="KW-1185">Reference proteome</keyword>
<dbReference type="InterPro" id="IPR038238">
    <property type="entry name" value="Clp1_C_sf"/>
</dbReference>
<accession>A0A0C4EGQ1</accession>
<protein>
    <submittedName>
        <fullName evidence="3">Clp1</fullName>
    </submittedName>
</protein>
<dbReference type="InterPro" id="IPR027417">
    <property type="entry name" value="P-loop_NTPase"/>
</dbReference>
<dbReference type="GO" id="GO:0006388">
    <property type="term" value="P:tRNA splicing, via endonucleolytic cleavage and ligation"/>
    <property type="evidence" value="ECO:0007669"/>
    <property type="project" value="TreeGrafter"/>
</dbReference>
<sequence>MLIRFCILVNIVVVLGSARLTQELTRRFATEKTSLGETVGVVSLDKSDGVVERDEGFLQQCREAAIKEYFFGDASLTLSPSTQQVAFDDVHIYMPAGDGPATTTVVKADKADDGAAPLEKLTQPLPELAHWTLTMMNAAPTDPPDKIRFASVAGFVYVAAVDRDRRRMKILAPVSGRLGDRPLVWGRWPEPHINLLG</sequence>
<dbReference type="InterPro" id="IPR045116">
    <property type="entry name" value="Clp1/Grc3"/>
</dbReference>
<dbReference type="EMBL" id="ADBL01003032">
    <property type="status" value="NOT_ANNOTATED_CDS"/>
    <property type="molecule type" value="Genomic_DNA"/>
</dbReference>
<evidence type="ECO:0000256" key="1">
    <source>
        <dbReference type="SAM" id="SignalP"/>
    </source>
</evidence>
<proteinExistence type="predicted"/>
<dbReference type="Proteomes" id="UP000011715">
    <property type="component" value="Unassembled WGS sequence"/>
</dbReference>
<keyword evidence="1" id="KW-0732">Signal</keyword>
<dbReference type="STRING" id="644358.A0A0C4EGQ1"/>
<reference evidence="3" key="1">
    <citation type="submission" date="2010-05" db="EMBL/GenBank/DDBJ databases">
        <title>The Genome Sequence of Magnaporthe poae strain ATCC 64411.</title>
        <authorList>
            <consortium name="The Broad Institute Genome Sequencing Platform"/>
            <consortium name="Broad Institute Genome Sequencing Center for Infectious Disease"/>
            <person name="Ma L.-J."/>
            <person name="Dead R."/>
            <person name="Young S."/>
            <person name="Zeng Q."/>
            <person name="Koehrsen M."/>
            <person name="Alvarado L."/>
            <person name="Berlin A."/>
            <person name="Chapman S.B."/>
            <person name="Chen Z."/>
            <person name="Freedman E."/>
            <person name="Gellesch M."/>
            <person name="Goldberg J."/>
            <person name="Griggs A."/>
            <person name="Gujja S."/>
            <person name="Heilman E.R."/>
            <person name="Heiman D."/>
            <person name="Hepburn T."/>
            <person name="Howarth C."/>
            <person name="Jen D."/>
            <person name="Larson L."/>
            <person name="Mehta T."/>
            <person name="Neiman D."/>
            <person name="Pearson M."/>
            <person name="Roberts A."/>
            <person name="Saif S."/>
            <person name="Shea T."/>
            <person name="Shenoy N."/>
            <person name="Sisk P."/>
            <person name="Stolte C."/>
            <person name="Sykes S."/>
            <person name="Walk T."/>
            <person name="White J."/>
            <person name="Yandava C."/>
            <person name="Haas B."/>
            <person name="Nusbaum C."/>
            <person name="Birren B."/>
        </authorList>
    </citation>
    <scope>NUCLEOTIDE SEQUENCE</scope>
    <source>
        <strain evidence="3">ATCC 64411</strain>
    </source>
</reference>
<feature type="chain" id="PRO_5009386124" evidence="1">
    <location>
        <begin position="19"/>
        <end position="197"/>
    </location>
</feature>
<dbReference type="Gene3D" id="2.40.30.330">
    <property type="entry name" value="Pre-mRNA cleavage complex subunit Clp1, C-terminal domain"/>
    <property type="match status" value="1"/>
</dbReference>
<dbReference type="EnsemblFungi" id="MAPG_12038T0">
    <property type="protein sequence ID" value="MAPG_12038T0"/>
    <property type="gene ID" value="MAPG_12038"/>
</dbReference>
<reference evidence="4" key="4">
    <citation type="journal article" date="2015" name="G3 (Bethesda)">
        <title>Genome sequences of three phytopathogenic species of the Magnaporthaceae family of fungi.</title>
        <authorList>
            <person name="Okagaki L.H."/>
            <person name="Nunes C.C."/>
            <person name="Sailsbery J."/>
            <person name="Clay B."/>
            <person name="Brown D."/>
            <person name="John T."/>
            <person name="Oh Y."/>
            <person name="Young N."/>
            <person name="Fitzgerald M."/>
            <person name="Haas B.J."/>
            <person name="Zeng Q."/>
            <person name="Young S."/>
            <person name="Adiconis X."/>
            <person name="Fan L."/>
            <person name="Levin J.Z."/>
            <person name="Mitchell T.K."/>
            <person name="Okubara P.A."/>
            <person name="Farman M.L."/>
            <person name="Kohn L.M."/>
            <person name="Birren B."/>
            <person name="Ma L.-J."/>
            <person name="Dean R.A."/>
        </authorList>
    </citation>
    <scope>NUCLEOTIDE SEQUENCE</scope>
    <source>
        <strain evidence="4">ATCC 64411 / 73-15</strain>
    </source>
</reference>
<reference evidence="3" key="3">
    <citation type="submission" date="2011-03" db="EMBL/GenBank/DDBJ databases">
        <title>Annotation of Magnaporthe poae ATCC 64411.</title>
        <authorList>
            <person name="Ma L.-J."/>
            <person name="Dead R."/>
            <person name="Young S.K."/>
            <person name="Zeng Q."/>
            <person name="Gargeya S."/>
            <person name="Fitzgerald M."/>
            <person name="Haas B."/>
            <person name="Abouelleil A."/>
            <person name="Alvarado L."/>
            <person name="Arachchi H.M."/>
            <person name="Berlin A."/>
            <person name="Brown A."/>
            <person name="Chapman S.B."/>
            <person name="Chen Z."/>
            <person name="Dunbar C."/>
            <person name="Freedman E."/>
            <person name="Gearin G."/>
            <person name="Gellesch M."/>
            <person name="Goldberg J."/>
            <person name="Griggs A."/>
            <person name="Gujja S."/>
            <person name="Heiman D."/>
            <person name="Howarth C."/>
            <person name="Larson L."/>
            <person name="Lui A."/>
            <person name="MacDonald P.J.P."/>
            <person name="Mehta T."/>
            <person name="Montmayeur A."/>
            <person name="Murphy C."/>
            <person name="Neiman D."/>
            <person name="Pearson M."/>
            <person name="Priest M."/>
            <person name="Roberts A."/>
            <person name="Saif S."/>
            <person name="Shea T."/>
            <person name="Shenoy N."/>
            <person name="Sisk P."/>
            <person name="Stolte C."/>
            <person name="Sykes S."/>
            <person name="Yandava C."/>
            <person name="Wortman J."/>
            <person name="Nusbaum C."/>
            <person name="Birren B."/>
        </authorList>
    </citation>
    <scope>NUCLEOTIDE SEQUENCE</scope>
    <source>
        <strain evidence="3">ATCC 64411</strain>
    </source>
</reference>
<reference evidence="5" key="2">
    <citation type="submission" date="2010-05" db="EMBL/GenBank/DDBJ databases">
        <title>The genome sequence of Magnaporthe poae strain ATCC 64411.</title>
        <authorList>
            <person name="Ma L.-J."/>
            <person name="Dead R."/>
            <person name="Young S."/>
            <person name="Zeng Q."/>
            <person name="Koehrsen M."/>
            <person name="Alvarado L."/>
            <person name="Berlin A."/>
            <person name="Chapman S.B."/>
            <person name="Chen Z."/>
            <person name="Freedman E."/>
            <person name="Gellesch M."/>
            <person name="Goldberg J."/>
            <person name="Griggs A."/>
            <person name="Gujja S."/>
            <person name="Heilman E.R."/>
            <person name="Heiman D."/>
            <person name="Hepburn T."/>
            <person name="Howarth C."/>
            <person name="Jen D."/>
            <person name="Larson L."/>
            <person name="Mehta T."/>
            <person name="Neiman D."/>
            <person name="Pearson M."/>
            <person name="Roberts A."/>
            <person name="Saif S."/>
            <person name="Shea T."/>
            <person name="Shenoy N."/>
            <person name="Sisk P."/>
            <person name="Stolte C."/>
            <person name="Sykes S."/>
            <person name="Walk T."/>
            <person name="White J."/>
            <person name="Yandava C."/>
            <person name="Haas B."/>
            <person name="Nusbaum C."/>
            <person name="Birren B."/>
        </authorList>
    </citation>
    <scope>NUCLEOTIDE SEQUENCE [LARGE SCALE GENOMIC DNA]</scope>
    <source>
        <strain evidence="5">ATCC 64411 / 73-15</strain>
    </source>
</reference>
<gene>
    <name evidence="3" type="ORF">MAPG_12038</name>
</gene>
<dbReference type="PANTHER" id="PTHR12755:SF6">
    <property type="entry name" value="POLYRIBONUCLEOTIDE 5'-HYDROXYL-KINASE CLP1"/>
    <property type="match status" value="1"/>
</dbReference>
<dbReference type="Pfam" id="PF06807">
    <property type="entry name" value="Clp1"/>
    <property type="match status" value="1"/>
</dbReference>
<evidence type="ECO:0000259" key="2">
    <source>
        <dbReference type="Pfam" id="PF06807"/>
    </source>
</evidence>
<dbReference type="OMA" id="MLIRFCI"/>
<dbReference type="GO" id="GO:0031124">
    <property type="term" value="P:mRNA 3'-end processing"/>
    <property type="evidence" value="ECO:0007669"/>
    <property type="project" value="InterPro"/>
</dbReference>
<evidence type="ECO:0000313" key="5">
    <source>
        <dbReference type="Proteomes" id="UP000011715"/>
    </source>
</evidence>
<reference evidence="4" key="5">
    <citation type="submission" date="2015-06" db="UniProtKB">
        <authorList>
            <consortium name="EnsemblFungi"/>
        </authorList>
    </citation>
    <scope>IDENTIFICATION</scope>
    <source>
        <strain evidence="4">ATCC 64411</strain>
    </source>
</reference>
<dbReference type="AlphaFoldDB" id="A0A0C4EGQ1"/>
<dbReference type="VEuPathDB" id="FungiDB:MAPG_12038"/>
<dbReference type="PANTHER" id="PTHR12755">
    <property type="entry name" value="CLEAVAGE/POLYADENYLATION FACTOR IA SUBUNIT CLP1P"/>
    <property type="match status" value="1"/>
</dbReference>
<dbReference type="Gene3D" id="3.40.50.300">
    <property type="entry name" value="P-loop containing nucleotide triphosphate hydrolases"/>
    <property type="match status" value="1"/>
</dbReference>
<dbReference type="InterPro" id="IPR010655">
    <property type="entry name" value="Clp1_C"/>
</dbReference>
<dbReference type="GO" id="GO:0051731">
    <property type="term" value="F:polynucleotide 5'-hydroxyl-kinase activity"/>
    <property type="evidence" value="ECO:0007669"/>
    <property type="project" value="InterPro"/>
</dbReference>